<dbReference type="SUPFAM" id="SSF51905">
    <property type="entry name" value="FAD/NAD(P)-binding domain"/>
    <property type="match status" value="3"/>
</dbReference>
<feature type="domain" description="Sulfide dehydrogenase [flavocytochrome c] flavoprotein chain central" evidence="6">
    <location>
        <begin position="168"/>
        <end position="289"/>
    </location>
</feature>
<keyword evidence="8" id="KW-1185">Reference proteome</keyword>
<organism evidence="7 8">
    <name type="scientific">Hydrogenovibrio thermophilus</name>
    <dbReference type="NCBI Taxonomy" id="265883"/>
    <lineage>
        <taxon>Bacteria</taxon>
        <taxon>Pseudomonadati</taxon>
        <taxon>Pseudomonadota</taxon>
        <taxon>Gammaproteobacteria</taxon>
        <taxon>Thiotrichales</taxon>
        <taxon>Piscirickettsiaceae</taxon>
        <taxon>Hydrogenovibrio</taxon>
    </lineage>
</organism>
<dbReference type="PRINTS" id="PR00368">
    <property type="entry name" value="FADPNR"/>
</dbReference>
<dbReference type="GO" id="GO:0016491">
    <property type="term" value="F:oxidoreductase activity"/>
    <property type="evidence" value="ECO:0007669"/>
    <property type="project" value="InterPro"/>
</dbReference>
<dbReference type="Gene3D" id="3.90.760.10">
    <property type="entry name" value="Flavocytochrome c sulphide dehydrogenase, flavin-binding domain"/>
    <property type="match status" value="1"/>
</dbReference>
<feature type="chain" id="PRO_5019225024" evidence="3">
    <location>
        <begin position="25"/>
        <end position="430"/>
    </location>
</feature>
<dbReference type="Proteomes" id="UP000285478">
    <property type="component" value="Chromosome"/>
</dbReference>
<dbReference type="RefSeq" id="WP_127119948.1">
    <property type="nucleotide sequence ID" value="NZ_CP035033.1"/>
</dbReference>
<feature type="domain" description="FAD/NAD(P)-binding" evidence="4">
    <location>
        <begin position="36"/>
        <end position="154"/>
    </location>
</feature>
<name>A0A410H238_9GAMM</name>
<evidence type="ECO:0000259" key="5">
    <source>
        <dbReference type="Pfam" id="PF09242"/>
    </source>
</evidence>
<sequence>MKRRDLLKLGALAGASLLTGCSTAAAVRSGPASAGRVVVVGGGPGGISAAQNIKKANPNIEVTLVEKNADYSTCFGSNWVLGGIVGIDDITFNYKTLQQKHGINVVHDEVIGVDPDKQLVRLAMASKPLAYDRLVVSPGISFKWDTIEGLDESTAYQVPHAWKAGYQTLILKSQLQAMPDNGVMVMAAPPNPFRCPPGPYERASMIATFMKAHKPKAKLIILDSKDKFSKQGMFTAGWEEYYGYGSDDAMIEWVSKSNGGEVTRVDPKTKEVVTANGQTIKADVVNYIPSQTANTTAKRMGLTDASGWCPVNQETFESTLVPNIHVLGDASVASPMPKSGFSANSQGMVCGAAVAALLAGHQPNANATMGNQCYSLVTPDYGISVAAGYKLEQSKIVKTSGGLFPKDGSFAKEARSAHGWYAGITGSLFK</sequence>
<accession>A0A410H238</accession>
<reference evidence="7 8" key="1">
    <citation type="journal article" date="2018" name="Environ. Microbiol.">
        <title>Genomes of ubiquitous marine and hypersaline Hydrogenovibrio, Thiomicrorhabdus and Thiomicrospira spp. encode a diversity of mechanisms to sustain chemolithoautotrophy in heterogeneous environments.</title>
        <authorList>
            <person name="Scott K.M."/>
            <person name="Williams J."/>
            <person name="Porter C.M.B."/>
            <person name="Russel S."/>
            <person name="Harmer T.L."/>
            <person name="Paul J.H."/>
            <person name="Antonen K.M."/>
            <person name="Bridges M.K."/>
            <person name="Camper G.J."/>
            <person name="Campla C.K."/>
            <person name="Casella L.G."/>
            <person name="Chase E."/>
            <person name="Conrad J.W."/>
            <person name="Cruz M.C."/>
            <person name="Dunlap D.S."/>
            <person name="Duran L."/>
            <person name="Fahsbender E.M."/>
            <person name="Goldsmith D.B."/>
            <person name="Keeley R.F."/>
            <person name="Kondoff M.R."/>
            <person name="Kussy B.I."/>
            <person name="Lane M.K."/>
            <person name="Lawler S."/>
            <person name="Leigh B.A."/>
            <person name="Lewis C."/>
            <person name="Lostal L.M."/>
            <person name="Marking D."/>
            <person name="Mancera P.A."/>
            <person name="McClenthan E.C."/>
            <person name="McIntyre E.A."/>
            <person name="Mine J.A."/>
            <person name="Modi S."/>
            <person name="Moore B.D."/>
            <person name="Morgan W.A."/>
            <person name="Nelson K.M."/>
            <person name="Nguyen K.N."/>
            <person name="Ogburn N."/>
            <person name="Parrino D.G."/>
            <person name="Pedapudi A.D."/>
            <person name="Pelham R.P."/>
            <person name="Preece A.M."/>
            <person name="Rampersad E.A."/>
            <person name="Richardson J.C."/>
            <person name="Rodgers C.M."/>
            <person name="Schaffer B.L."/>
            <person name="Sheridan N.E."/>
            <person name="Solone M.R."/>
            <person name="Staley Z.R."/>
            <person name="Tabuchi M."/>
            <person name="Waide R.J."/>
            <person name="Wanjugi P.W."/>
            <person name="Young S."/>
            <person name="Clum A."/>
            <person name="Daum C."/>
            <person name="Huntemann M."/>
            <person name="Ivanova N."/>
            <person name="Kyrpides N."/>
            <person name="Mikhailova N."/>
            <person name="Palaniappan K."/>
            <person name="Pillay M."/>
            <person name="Reddy T.B.K."/>
            <person name="Shapiro N."/>
            <person name="Stamatis D."/>
            <person name="Varghese N."/>
            <person name="Woyke T."/>
            <person name="Boden R."/>
            <person name="Freyermuth S.K."/>
            <person name="Kerfeld C.A."/>
        </authorList>
    </citation>
    <scope>NUCLEOTIDE SEQUENCE [LARGE SCALE GENOMIC DNA]</scope>
    <source>
        <strain evidence="7 8">JR-2</strain>
    </source>
</reference>
<dbReference type="InterPro" id="IPR037092">
    <property type="entry name" value="FlavoCytC_S_DH_flav-bd_sf"/>
</dbReference>
<dbReference type="Pfam" id="PF09242">
    <property type="entry name" value="FCSD-flav_bind"/>
    <property type="match status" value="1"/>
</dbReference>
<dbReference type="PROSITE" id="PS51257">
    <property type="entry name" value="PROKAR_LIPOPROTEIN"/>
    <property type="match status" value="1"/>
</dbReference>
<dbReference type="InterPro" id="IPR052541">
    <property type="entry name" value="SQRD"/>
</dbReference>
<dbReference type="EMBL" id="CP035033">
    <property type="protein sequence ID" value="QAB14983.1"/>
    <property type="molecule type" value="Genomic_DNA"/>
</dbReference>
<evidence type="ECO:0000259" key="4">
    <source>
        <dbReference type="Pfam" id="PF07992"/>
    </source>
</evidence>
<evidence type="ECO:0000256" key="2">
    <source>
        <dbReference type="ARBA" id="ARBA00022827"/>
    </source>
</evidence>
<feature type="domain" description="Flavocytochrome c sulphide dehydrogenase flavin-binding" evidence="5">
    <location>
        <begin position="367"/>
        <end position="426"/>
    </location>
</feature>
<keyword evidence="3" id="KW-0732">Signal</keyword>
<feature type="signal peptide" evidence="3">
    <location>
        <begin position="1"/>
        <end position="24"/>
    </location>
</feature>
<dbReference type="Gene3D" id="3.50.50.60">
    <property type="entry name" value="FAD/NAD(P)-binding domain"/>
    <property type="match status" value="2"/>
</dbReference>
<protein>
    <submittedName>
        <fullName evidence="7">Sulfide dehydrogenase</fullName>
    </submittedName>
</protein>
<dbReference type="InterPro" id="IPR036188">
    <property type="entry name" value="FAD/NAD-bd_sf"/>
</dbReference>
<keyword evidence="1" id="KW-0285">Flavoprotein</keyword>
<dbReference type="KEGG" id="htr:EPV75_04505"/>
<evidence type="ECO:0000313" key="8">
    <source>
        <dbReference type="Proteomes" id="UP000285478"/>
    </source>
</evidence>
<dbReference type="Pfam" id="PF21706">
    <property type="entry name" value="FCSD_central"/>
    <property type="match status" value="1"/>
</dbReference>
<dbReference type="GO" id="GO:0050660">
    <property type="term" value="F:flavin adenine dinucleotide binding"/>
    <property type="evidence" value="ECO:0007669"/>
    <property type="project" value="InterPro"/>
</dbReference>
<proteinExistence type="predicted"/>
<dbReference type="AlphaFoldDB" id="A0A410H238"/>
<evidence type="ECO:0000256" key="3">
    <source>
        <dbReference type="SAM" id="SignalP"/>
    </source>
</evidence>
<evidence type="ECO:0000256" key="1">
    <source>
        <dbReference type="ARBA" id="ARBA00022630"/>
    </source>
</evidence>
<gene>
    <name evidence="7" type="ORF">EPV75_04505</name>
</gene>
<dbReference type="InterPro" id="IPR023753">
    <property type="entry name" value="FAD/NAD-binding_dom"/>
</dbReference>
<keyword evidence="2" id="KW-0274">FAD</keyword>
<dbReference type="SUPFAM" id="SSF55424">
    <property type="entry name" value="FAD/NAD-linked reductases, dimerisation (C-terminal) domain"/>
    <property type="match status" value="1"/>
</dbReference>
<evidence type="ECO:0000259" key="6">
    <source>
        <dbReference type="Pfam" id="PF21706"/>
    </source>
</evidence>
<dbReference type="InterPro" id="IPR016156">
    <property type="entry name" value="FAD/NAD-linked_Rdtase_dimer_sf"/>
</dbReference>
<dbReference type="FunFam" id="3.50.50.60:FF:000234">
    <property type="entry name" value="Flavocytochrome C sulfide dehydrogenase"/>
    <property type="match status" value="1"/>
</dbReference>
<dbReference type="InterPro" id="IPR015323">
    <property type="entry name" value="FlavoCytC_S_DH_flav-bd"/>
</dbReference>
<dbReference type="PANTHER" id="PTHR43755">
    <property type="match status" value="1"/>
</dbReference>
<dbReference type="InterPro" id="IPR049386">
    <property type="entry name" value="FCSD_central"/>
</dbReference>
<dbReference type="PANTHER" id="PTHR43755:SF1">
    <property type="entry name" value="FAD-DEPENDENT PYRIDINE NUCLEOTIDE-DISULPHIDE OXIDOREDUCTASE"/>
    <property type="match status" value="1"/>
</dbReference>
<evidence type="ECO:0000313" key="7">
    <source>
        <dbReference type="EMBL" id="QAB14983.1"/>
    </source>
</evidence>
<dbReference type="Pfam" id="PF07992">
    <property type="entry name" value="Pyr_redox_2"/>
    <property type="match status" value="1"/>
</dbReference>